<organism evidence="2 3">
    <name type="scientific">Cellulomonas edaphi</name>
    <dbReference type="NCBI Taxonomy" id="3053468"/>
    <lineage>
        <taxon>Bacteria</taxon>
        <taxon>Bacillati</taxon>
        <taxon>Actinomycetota</taxon>
        <taxon>Actinomycetes</taxon>
        <taxon>Micrococcales</taxon>
        <taxon>Cellulomonadaceae</taxon>
        <taxon>Cellulomonas</taxon>
    </lineage>
</organism>
<proteinExistence type="predicted"/>
<accession>A0ABT7S703</accession>
<dbReference type="SUPFAM" id="SSF53335">
    <property type="entry name" value="S-adenosyl-L-methionine-dependent methyltransferases"/>
    <property type="match status" value="1"/>
</dbReference>
<keyword evidence="3" id="KW-1185">Reference proteome</keyword>
<gene>
    <name evidence="2" type="ORF">QRT05_08120</name>
</gene>
<name>A0ABT7S703_9CELL</name>
<evidence type="ECO:0000313" key="2">
    <source>
        <dbReference type="EMBL" id="MDM7831294.1"/>
    </source>
</evidence>
<evidence type="ECO:0000313" key="3">
    <source>
        <dbReference type="Proteomes" id="UP001321453"/>
    </source>
</evidence>
<dbReference type="RefSeq" id="WP_289446578.1">
    <property type="nucleotide sequence ID" value="NZ_JAUCGR010000002.1"/>
</dbReference>
<keyword evidence="1" id="KW-0620">Polyamine biosynthesis</keyword>
<dbReference type="Proteomes" id="UP001321453">
    <property type="component" value="Unassembled WGS sequence"/>
</dbReference>
<dbReference type="InterPro" id="IPR029063">
    <property type="entry name" value="SAM-dependent_MTases_sf"/>
</dbReference>
<reference evidence="2 3" key="1">
    <citation type="submission" date="2023-06" db="EMBL/GenBank/DDBJ databases">
        <title>Cellulomonas sp. MW9 Whole genome sequence.</title>
        <authorList>
            <person name="Park S."/>
        </authorList>
    </citation>
    <scope>NUCLEOTIDE SEQUENCE [LARGE SCALE GENOMIC DNA]</scope>
    <source>
        <strain evidence="2 3">MW9</strain>
    </source>
</reference>
<evidence type="ECO:0000256" key="1">
    <source>
        <dbReference type="ARBA" id="ARBA00023115"/>
    </source>
</evidence>
<dbReference type="Gene3D" id="3.40.50.150">
    <property type="entry name" value="Vaccinia Virus protein VP39"/>
    <property type="match status" value="1"/>
</dbReference>
<protein>
    <submittedName>
        <fullName evidence="2">Spermidine synthase</fullName>
    </submittedName>
</protein>
<dbReference type="EMBL" id="JAUCGR010000002">
    <property type="protein sequence ID" value="MDM7831294.1"/>
    <property type="molecule type" value="Genomic_DNA"/>
</dbReference>
<dbReference type="PANTHER" id="PTHR43317">
    <property type="entry name" value="THERMOSPERMINE SYNTHASE ACAULIS5"/>
    <property type="match status" value="1"/>
</dbReference>
<dbReference type="PANTHER" id="PTHR43317:SF3">
    <property type="entry name" value="BLR2883 PROTEIN"/>
    <property type="match status" value="1"/>
</dbReference>
<sequence>MPDSQDAAPRRRLEELDWQRTPIGAISLRRRVEPTTGREVHEVKLDDDFLMSSLFVEAEVALADIGLDRLAGRQGVRVVVGGLGLGYTAAAVLAHHEVGSLVVVDALQPVIDWHRRGLVPLGAGIVGDPRSRLVHGDFFALAAAGRGFDRDGSPGPVDAVLVDIDHSPSHLLAPQNAPFYTAEGLAALRSQIADGGVFALWSNDPPDDEFVAVLAGVFSDVDARVVAFDNPLQDRQATNTVYVASV</sequence>
<comment type="caution">
    <text evidence="2">The sequence shown here is derived from an EMBL/GenBank/DDBJ whole genome shotgun (WGS) entry which is preliminary data.</text>
</comment>